<proteinExistence type="predicted"/>
<organism evidence="2">
    <name type="scientific">Ditylum brightwellii</name>
    <dbReference type="NCBI Taxonomy" id="49249"/>
    <lineage>
        <taxon>Eukaryota</taxon>
        <taxon>Sar</taxon>
        <taxon>Stramenopiles</taxon>
        <taxon>Ochrophyta</taxon>
        <taxon>Bacillariophyta</taxon>
        <taxon>Mediophyceae</taxon>
        <taxon>Lithodesmiophycidae</taxon>
        <taxon>Lithodesmiales</taxon>
        <taxon>Lithodesmiaceae</taxon>
        <taxon>Ditylum</taxon>
    </lineage>
</organism>
<evidence type="ECO:0000256" key="1">
    <source>
        <dbReference type="SAM" id="MobiDB-lite"/>
    </source>
</evidence>
<feature type="compositionally biased region" description="Polar residues" evidence="1">
    <location>
        <begin position="1"/>
        <end position="17"/>
    </location>
</feature>
<reference evidence="2" key="1">
    <citation type="submission" date="2021-01" db="EMBL/GenBank/DDBJ databases">
        <authorList>
            <person name="Corre E."/>
            <person name="Pelletier E."/>
            <person name="Niang G."/>
            <person name="Scheremetjew M."/>
            <person name="Finn R."/>
            <person name="Kale V."/>
            <person name="Holt S."/>
            <person name="Cochrane G."/>
            <person name="Meng A."/>
            <person name="Brown T."/>
            <person name="Cohen L."/>
        </authorList>
    </citation>
    <scope>NUCLEOTIDE SEQUENCE</scope>
    <source>
        <strain evidence="2">GSO104</strain>
    </source>
</reference>
<name>A0A7S4R3H7_9STRA</name>
<feature type="region of interest" description="Disordered" evidence="1">
    <location>
        <begin position="105"/>
        <end position="137"/>
    </location>
</feature>
<feature type="region of interest" description="Disordered" evidence="1">
    <location>
        <begin position="1"/>
        <end position="58"/>
    </location>
</feature>
<evidence type="ECO:0000313" key="2">
    <source>
        <dbReference type="EMBL" id="CAE4600035.1"/>
    </source>
</evidence>
<sequence>MYHWQDTSLGPSLSSLMPTKRPGQDTSLDPSPATGTPSVMPTKRPGQGVSLDPSSILSSRPSLTLSSYPFVTESPSQVPSIFDRVETMYPSPIPSITPSFVNDDGSTFLPSPTPDQTSQVPSATRDISSRVPTKGPVQYVSLDPSSTPSIGLSDQTLPPVLPSTTDTVSMAPSMSLSSTGERPTITITTEPSDDSNNNGIGIVSFTRKPTPSAITSVSGDELVDPRPCKMMTGAPTTARVGDINLIYNPVDCIEALVDQWNNKKR</sequence>
<feature type="compositionally biased region" description="Polar residues" evidence="1">
    <location>
        <begin position="24"/>
        <end position="39"/>
    </location>
</feature>
<accession>A0A7S4R3H7</accession>
<dbReference type="EMBL" id="HBNS01013844">
    <property type="protein sequence ID" value="CAE4600035.1"/>
    <property type="molecule type" value="Transcribed_RNA"/>
</dbReference>
<gene>
    <name evidence="2" type="ORF">DBRI00130_LOCUS11145</name>
</gene>
<dbReference type="AlphaFoldDB" id="A0A7S4R3H7"/>
<feature type="compositionally biased region" description="Polar residues" evidence="1">
    <location>
        <begin position="105"/>
        <end position="126"/>
    </location>
</feature>
<protein>
    <submittedName>
        <fullName evidence="2">Uncharacterized protein</fullName>
    </submittedName>
</protein>
<feature type="region of interest" description="Disordered" evidence="1">
    <location>
        <begin position="170"/>
        <end position="198"/>
    </location>
</feature>